<dbReference type="RefSeq" id="WP_129254296.1">
    <property type="nucleotide sequence ID" value="NZ_SAXA01000007.1"/>
</dbReference>
<dbReference type="Proteomes" id="UP000289703">
    <property type="component" value="Unassembled WGS sequence"/>
</dbReference>
<dbReference type="Pfam" id="PF19652">
    <property type="entry name" value="DUF6155"/>
    <property type="match status" value="1"/>
</dbReference>
<evidence type="ECO:0000313" key="1">
    <source>
        <dbReference type="EMBL" id="RXQ94368.1"/>
    </source>
</evidence>
<accession>A0A4Q1JKZ0</accession>
<comment type="caution">
    <text evidence="1">The sequence shown here is derived from an EMBL/GenBank/DDBJ whole genome shotgun (WGS) entry which is preliminary data.</text>
</comment>
<reference evidence="1 2" key="1">
    <citation type="submission" date="2019-01" db="EMBL/GenBank/DDBJ databases">
        <title>Ancylomarina salipaludis sp. nov., isolated from a salt marsh.</title>
        <authorList>
            <person name="Yoon J.-H."/>
        </authorList>
    </citation>
    <scope>NUCLEOTIDE SEQUENCE [LARGE SCALE GENOMIC DNA]</scope>
    <source>
        <strain evidence="1 2">SHSM-M15</strain>
    </source>
</reference>
<dbReference type="EMBL" id="SAXA01000007">
    <property type="protein sequence ID" value="RXQ94368.1"/>
    <property type="molecule type" value="Genomic_DNA"/>
</dbReference>
<evidence type="ECO:0000313" key="2">
    <source>
        <dbReference type="Proteomes" id="UP000289703"/>
    </source>
</evidence>
<sequence length="174" mass="20875">MSKRDLKLYLHDLNKEQLQDQVTELYSRFKEVKEYYDFAFNPNENKLIEECKFKISKEYFPNTKRRAKCRRSVAQNYIRHFKRLGVEPSHIADIMLYNIEIAQTFSSEKENIQDAFCKSMLKSFEEALTFTSDNGLLKEFSSRIEKIADESSIQRWFNKESFVKLTDHQNLTYH</sequence>
<proteinExistence type="predicted"/>
<dbReference type="AlphaFoldDB" id="A0A4Q1JKZ0"/>
<name>A0A4Q1JKZ0_9BACT</name>
<dbReference type="OrthoDB" id="979203at2"/>
<dbReference type="InterPro" id="IPR046153">
    <property type="entry name" value="DUF6155"/>
</dbReference>
<organism evidence="1 2">
    <name type="scientific">Ancylomarina salipaludis</name>
    <dbReference type="NCBI Taxonomy" id="2501299"/>
    <lineage>
        <taxon>Bacteria</taxon>
        <taxon>Pseudomonadati</taxon>
        <taxon>Bacteroidota</taxon>
        <taxon>Bacteroidia</taxon>
        <taxon>Marinilabiliales</taxon>
        <taxon>Marinifilaceae</taxon>
        <taxon>Ancylomarina</taxon>
    </lineage>
</organism>
<protein>
    <submittedName>
        <fullName evidence="1">Uncharacterized protein</fullName>
    </submittedName>
</protein>
<keyword evidence="2" id="KW-1185">Reference proteome</keyword>
<gene>
    <name evidence="1" type="ORF">EO244_08780</name>
</gene>